<evidence type="ECO:0000256" key="4">
    <source>
        <dbReference type="SAM" id="SignalP"/>
    </source>
</evidence>
<dbReference type="Proteomes" id="UP000095283">
    <property type="component" value="Unplaced"/>
</dbReference>
<dbReference type="GO" id="GO:0045202">
    <property type="term" value="C:synapse"/>
    <property type="evidence" value="ECO:0007669"/>
    <property type="project" value="TreeGrafter"/>
</dbReference>
<evidence type="ECO:0000313" key="8">
    <source>
        <dbReference type="WBParaSite" id="Hba_13799"/>
    </source>
</evidence>
<dbReference type="PROSITE" id="PS50056">
    <property type="entry name" value="TYR_PHOSPHATASE_2"/>
    <property type="match status" value="1"/>
</dbReference>
<evidence type="ECO:0000259" key="5">
    <source>
        <dbReference type="PROSITE" id="PS50055"/>
    </source>
</evidence>
<keyword evidence="3" id="KW-1133">Transmembrane helix</keyword>
<feature type="domain" description="Tyrosine-protein phosphatase" evidence="5">
    <location>
        <begin position="536"/>
        <end position="818"/>
    </location>
</feature>
<dbReference type="PANTHER" id="PTHR46106:SF4">
    <property type="entry name" value="IA-2 PROTEIN TYROSINE PHOSPHATASE, ISOFORM C"/>
    <property type="match status" value="1"/>
</dbReference>
<dbReference type="GO" id="GO:0051046">
    <property type="term" value="P:regulation of secretion"/>
    <property type="evidence" value="ECO:0007669"/>
    <property type="project" value="TreeGrafter"/>
</dbReference>
<keyword evidence="2" id="KW-0968">Cytoplasmic vesicle</keyword>
<evidence type="ECO:0000313" key="7">
    <source>
        <dbReference type="Proteomes" id="UP000095283"/>
    </source>
</evidence>
<proteinExistence type="predicted"/>
<keyword evidence="3" id="KW-0812">Transmembrane</keyword>
<dbReference type="PROSITE" id="PS50055">
    <property type="entry name" value="TYR_PHOSPHATASE_PTP"/>
    <property type="match status" value="1"/>
</dbReference>
<dbReference type="AlphaFoldDB" id="A0A1I7X889"/>
<dbReference type="GO" id="GO:0030659">
    <property type="term" value="C:cytoplasmic vesicle membrane"/>
    <property type="evidence" value="ECO:0007669"/>
    <property type="project" value="UniProtKB-SubCell"/>
</dbReference>
<keyword evidence="7" id="KW-1185">Reference proteome</keyword>
<feature type="signal peptide" evidence="4">
    <location>
        <begin position="1"/>
        <end position="29"/>
    </location>
</feature>
<dbReference type="InterPro" id="IPR033522">
    <property type="entry name" value="IA-2/IA-2_beta"/>
</dbReference>
<evidence type="ECO:0000256" key="2">
    <source>
        <dbReference type="ARBA" id="ARBA00023329"/>
    </source>
</evidence>
<dbReference type="InterPro" id="IPR003595">
    <property type="entry name" value="Tyr_Pase_cat"/>
</dbReference>
<evidence type="ECO:0000259" key="6">
    <source>
        <dbReference type="PROSITE" id="PS50056"/>
    </source>
</evidence>
<keyword evidence="4" id="KW-0732">Signal</keyword>
<dbReference type="PANTHER" id="PTHR46106">
    <property type="entry name" value="IA-2 PROTEIN TYROSINE PHOSPHATASE, ISOFORM C"/>
    <property type="match status" value="1"/>
</dbReference>
<dbReference type="SUPFAM" id="SSF52799">
    <property type="entry name" value="(Phosphotyrosine protein) phosphatases II"/>
    <property type="match status" value="1"/>
</dbReference>
<sequence>MQPTYLIVLLAVLLLPSTSPLLLYGCTLADNLCEPHEQCVADGVFGQCYSADSSAPLPTVIDRLDDTQLELLRLELTRLSNSGQEWPDQKTQCVLAYFKLSMYYGLQYDLDFCQVRNPANIWALIQPVPVDSRLQYTIDTPSKSKIDEVIPLEDNEKPELSLEELEKIPEEEIQEILDQIQEPAPEVNIDELLADNRPGDPIVEKYLEQIVREENPDLSVLTDDQLNELIQRLYTLKSNLSRVDYDQGSLGEAEEAIPLDALRDEQSVLKKDAEELGEVNQGLENTEHKIVKGRNAVSRVVGNRVYLKVREQYYKIASGKLQLLFRVNKNDAFIFDNSQLSMRISRIEGSKPKNDKRIDTVEGVAQAVYKRRKDIARLSGAEVAETGIGIGEARKRGRGRCKECRGGSGEAVTLQDSVPVESSERDWIFMPVLFICAFTITALLSVLIVHVVKNHRHYKNNIQHVAEQMEGKSSLAYQELCRQRMNQEAVPSGRGSKSSSTSSWCEEAASQPSIDISTGHVILNFLQEYLSDPTRIEAQWESIKDYHHIGKQTTIGEQFTEKNRSVTPCMLSTLDDNLVSVDSWKEGETEYLNASFVYDDDPRQAVYIAAQSPRAADLAAFWQAIWQHGVCLIVNLSTIEEGKQEKSYWPEAGSEVHGPFEVRIHLVSEHIWSDDYLVRSFYLKNLRNGQTRTITQFHYLSWNKDSTPTSPKSLLEFRRKVNKSYRGRSSPVLVHSWDGAGRAGVYCAVDLLCARLLRGVRQLDVVASVEHLRDQRSGKLLKETIVKIYVKNYVPKWYSGMVRTADQFKLIYGCVAQEVSALLKALPH</sequence>
<comment type="subcellular location">
    <subcellularLocation>
        <location evidence="1">Cytoplasmic vesicle membrane</location>
        <topology evidence="1">Single-pass type I membrane protein</topology>
    </subcellularLocation>
</comment>
<feature type="transmembrane region" description="Helical" evidence="3">
    <location>
        <begin position="427"/>
        <end position="452"/>
    </location>
</feature>
<dbReference type="SMART" id="SM00194">
    <property type="entry name" value="PTPc"/>
    <property type="match status" value="1"/>
</dbReference>
<evidence type="ECO:0000256" key="1">
    <source>
        <dbReference type="ARBA" id="ARBA00004358"/>
    </source>
</evidence>
<feature type="domain" description="Tyrosine specific protein phosphatases" evidence="6">
    <location>
        <begin position="712"/>
        <end position="787"/>
    </location>
</feature>
<dbReference type="GO" id="GO:0004725">
    <property type="term" value="F:protein tyrosine phosphatase activity"/>
    <property type="evidence" value="ECO:0007669"/>
    <property type="project" value="InterPro"/>
</dbReference>
<dbReference type="Pfam" id="PF00102">
    <property type="entry name" value="Y_phosphatase"/>
    <property type="match status" value="1"/>
</dbReference>
<dbReference type="GO" id="GO:0030141">
    <property type="term" value="C:secretory granule"/>
    <property type="evidence" value="ECO:0007669"/>
    <property type="project" value="InterPro"/>
</dbReference>
<dbReference type="PRINTS" id="PR00700">
    <property type="entry name" value="PRTYPHPHTASE"/>
</dbReference>
<dbReference type="Gene3D" id="3.90.190.10">
    <property type="entry name" value="Protein tyrosine phosphatase superfamily"/>
    <property type="match status" value="1"/>
</dbReference>
<evidence type="ECO:0000256" key="3">
    <source>
        <dbReference type="SAM" id="Phobius"/>
    </source>
</evidence>
<dbReference type="WBParaSite" id="Hba_13799">
    <property type="protein sequence ID" value="Hba_13799"/>
    <property type="gene ID" value="Hba_13799"/>
</dbReference>
<dbReference type="SMART" id="SM00404">
    <property type="entry name" value="PTPc_motif"/>
    <property type="match status" value="1"/>
</dbReference>
<organism evidence="7 8">
    <name type="scientific">Heterorhabditis bacteriophora</name>
    <name type="common">Entomopathogenic nematode worm</name>
    <dbReference type="NCBI Taxonomy" id="37862"/>
    <lineage>
        <taxon>Eukaryota</taxon>
        <taxon>Metazoa</taxon>
        <taxon>Ecdysozoa</taxon>
        <taxon>Nematoda</taxon>
        <taxon>Chromadorea</taxon>
        <taxon>Rhabditida</taxon>
        <taxon>Rhabditina</taxon>
        <taxon>Rhabditomorpha</taxon>
        <taxon>Strongyloidea</taxon>
        <taxon>Heterorhabditidae</taxon>
        <taxon>Heterorhabditis</taxon>
    </lineage>
</organism>
<accession>A0A1I7X889</accession>
<dbReference type="InterPro" id="IPR029021">
    <property type="entry name" value="Prot-tyrosine_phosphatase-like"/>
</dbReference>
<dbReference type="InterPro" id="IPR000242">
    <property type="entry name" value="PTP_cat"/>
</dbReference>
<dbReference type="InterPro" id="IPR000387">
    <property type="entry name" value="Tyr_Pase_dom"/>
</dbReference>
<reference evidence="8" key="1">
    <citation type="submission" date="2016-11" db="UniProtKB">
        <authorList>
            <consortium name="WormBaseParasite"/>
        </authorList>
    </citation>
    <scope>IDENTIFICATION</scope>
</reference>
<keyword evidence="3" id="KW-0472">Membrane</keyword>
<name>A0A1I7X889_HETBA</name>
<feature type="chain" id="PRO_5009311085" evidence="4">
    <location>
        <begin position="30"/>
        <end position="828"/>
    </location>
</feature>
<protein>
    <submittedName>
        <fullName evidence="8">Tyrosine-protein phosphatase domain-containing protein</fullName>
    </submittedName>
</protein>